<dbReference type="GeneID" id="14691622"/>
<protein>
    <recommendedName>
        <fullName evidence="3">Trafficking protein particle complex subunit 2-like protein</fullName>
    </recommendedName>
</protein>
<dbReference type="KEGG" id="pcy:PCYB_052510"/>
<dbReference type="AlphaFoldDB" id="K6UIQ9"/>
<dbReference type="Gene3D" id="3.30.450.70">
    <property type="match status" value="1"/>
</dbReference>
<name>K6UIQ9_PLACD</name>
<dbReference type="GO" id="GO:0006888">
    <property type="term" value="P:endoplasmic reticulum to Golgi vesicle-mediated transport"/>
    <property type="evidence" value="ECO:0007669"/>
    <property type="project" value="InterPro"/>
</dbReference>
<dbReference type="PhylomeDB" id="K6UIQ9"/>
<dbReference type="GO" id="GO:0005737">
    <property type="term" value="C:cytoplasm"/>
    <property type="evidence" value="ECO:0007669"/>
    <property type="project" value="GOC"/>
</dbReference>
<evidence type="ECO:0000313" key="1">
    <source>
        <dbReference type="EMBL" id="GAB65233.1"/>
    </source>
</evidence>
<reference evidence="1 2" key="1">
    <citation type="journal article" date="2012" name="Nat. Genet.">
        <title>Plasmodium cynomolgi genome sequences provide insight into Plasmodium vivax and the monkey malaria clade.</title>
        <authorList>
            <person name="Tachibana S."/>
            <person name="Sullivan S.A."/>
            <person name="Kawai S."/>
            <person name="Nakamura S."/>
            <person name="Kim H.R."/>
            <person name="Goto N."/>
            <person name="Arisue N."/>
            <person name="Palacpac N.M.Q."/>
            <person name="Honma H."/>
            <person name="Yagi M."/>
            <person name="Tougan T."/>
            <person name="Katakai Y."/>
            <person name="Kaneko O."/>
            <person name="Mita T."/>
            <person name="Kita K."/>
            <person name="Yasutomi Y."/>
            <person name="Sutton P.L."/>
            <person name="Shakhbatyan R."/>
            <person name="Horii T."/>
            <person name="Yasunaga T."/>
            <person name="Barnwell J.W."/>
            <person name="Escalante A.A."/>
            <person name="Carlton J.M."/>
            <person name="Tanabe K."/>
        </authorList>
    </citation>
    <scope>NUCLEOTIDE SEQUENCE [LARGE SCALE GENOMIC DNA]</scope>
    <source>
        <strain evidence="1 2">B</strain>
    </source>
</reference>
<dbReference type="eggNOG" id="KOG3444">
    <property type="taxonomic scope" value="Eukaryota"/>
</dbReference>
<evidence type="ECO:0008006" key="3">
    <source>
        <dbReference type="Google" id="ProtNLM"/>
    </source>
</evidence>
<dbReference type="VEuPathDB" id="PlasmoDB:PCYB_052510"/>
<accession>K6UIQ9</accession>
<dbReference type="Pfam" id="PF04628">
    <property type="entry name" value="Sedlin_N"/>
    <property type="match status" value="1"/>
</dbReference>
<feature type="non-terminal residue" evidence="1">
    <location>
        <position position="220"/>
    </location>
</feature>
<sequence>MAIKSLCYLGEDDEILFFHSTEKSDELSSRFSVFASLDNLKKLSRGEKRREFVQAELLPSARVSSGQRPAVATPFKPHATLTACNLNHAHVYLPPRAAESSEKKADPYVGYIGVNLSLFSAYKNYAYVVKAINLKIILTIDDGKNKYTDDILKSVFIKLHKIYVDAVCNPFYTDLLESDSFEKKISNSFVLRKKKEKERKERKGKKKWSPRLWMIHPATM</sequence>
<dbReference type="Proteomes" id="UP000006319">
    <property type="component" value="Chromosome 5"/>
</dbReference>
<dbReference type="OrthoDB" id="10258445at2759"/>
<dbReference type="InterPro" id="IPR006722">
    <property type="entry name" value="Sedlin"/>
</dbReference>
<proteinExistence type="predicted"/>
<dbReference type="EMBL" id="DF157097">
    <property type="protein sequence ID" value="GAB65233.1"/>
    <property type="molecule type" value="Genomic_DNA"/>
</dbReference>
<dbReference type="SUPFAM" id="SSF64356">
    <property type="entry name" value="SNARE-like"/>
    <property type="match status" value="1"/>
</dbReference>
<keyword evidence="2" id="KW-1185">Reference proteome</keyword>
<organism evidence="1 2">
    <name type="scientific">Plasmodium cynomolgi (strain B)</name>
    <dbReference type="NCBI Taxonomy" id="1120755"/>
    <lineage>
        <taxon>Eukaryota</taxon>
        <taxon>Sar</taxon>
        <taxon>Alveolata</taxon>
        <taxon>Apicomplexa</taxon>
        <taxon>Aconoidasida</taxon>
        <taxon>Haemosporida</taxon>
        <taxon>Plasmodiidae</taxon>
        <taxon>Plasmodium</taxon>
        <taxon>Plasmodium (Plasmodium)</taxon>
    </lineage>
</organism>
<dbReference type="RefSeq" id="XP_004221180.1">
    <property type="nucleotide sequence ID" value="XM_004221132.1"/>
</dbReference>
<evidence type="ECO:0000313" key="2">
    <source>
        <dbReference type="Proteomes" id="UP000006319"/>
    </source>
</evidence>
<dbReference type="OMA" id="FYSDAVC"/>
<dbReference type="InterPro" id="IPR011012">
    <property type="entry name" value="Longin-like_dom_sf"/>
</dbReference>
<gene>
    <name evidence="1" type="ORF">PCYB_052510</name>
</gene>